<evidence type="ECO:0000256" key="6">
    <source>
        <dbReference type="SAM" id="Phobius"/>
    </source>
</evidence>
<dbReference type="GO" id="GO:0005886">
    <property type="term" value="C:plasma membrane"/>
    <property type="evidence" value="ECO:0007669"/>
    <property type="project" value="UniProtKB-ARBA"/>
</dbReference>
<feature type="transmembrane region" description="Helical" evidence="6">
    <location>
        <begin position="37"/>
        <end position="54"/>
    </location>
</feature>
<comment type="subcellular location">
    <subcellularLocation>
        <location evidence="1">Membrane</location>
        <topology evidence="1">Multi-pass membrane protein</topology>
    </subcellularLocation>
</comment>
<proteinExistence type="inferred from homology"/>
<dbReference type="RefSeq" id="WP_015498557.1">
    <property type="nucleotide sequence ID" value="NC_020911.1"/>
</dbReference>
<evidence type="ECO:0000313" key="7">
    <source>
        <dbReference type="EMBL" id="AGI66512.1"/>
    </source>
</evidence>
<dbReference type="InterPro" id="IPR003339">
    <property type="entry name" value="ABC/ECF_trnsptr_transmembrane"/>
</dbReference>
<keyword evidence="8" id="KW-1185">Reference proteome</keyword>
<dbReference type="OrthoDB" id="5868344at2"/>
<protein>
    <submittedName>
        <fullName evidence="7">Uncharacterized protein</fullName>
    </submittedName>
</protein>
<reference evidence="7 8" key="1">
    <citation type="journal article" date="2013" name="PLoS ONE">
        <title>Poles Apart: Arctic and Antarctic Octadecabacter strains Share High Genome Plasticity and a New Type of Xanthorhodopsin.</title>
        <authorList>
            <person name="Vollmers J."/>
            <person name="Voget S."/>
            <person name="Dietrich S."/>
            <person name="Gollnow K."/>
            <person name="Smits M."/>
            <person name="Meyer K."/>
            <person name="Brinkhoff T."/>
            <person name="Simon M."/>
            <person name="Daniel R."/>
        </authorList>
    </citation>
    <scope>NUCLEOTIDE SEQUENCE [LARGE SCALE GENOMIC DNA]</scope>
    <source>
        <strain evidence="7 8">307</strain>
    </source>
</reference>
<organism evidence="7 8">
    <name type="scientific">Octadecabacter antarcticus 307</name>
    <dbReference type="NCBI Taxonomy" id="391626"/>
    <lineage>
        <taxon>Bacteria</taxon>
        <taxon>Pseudomonadati</taxon>
        <taxon>Pseudomonadota</taxon>
        <taxon>Alphaproteobacteria</taxon>
        <taxon>Rhodobacterales</taxon>
        <taxon>Roseobacteraceae</taxon>
        <taxon>Octadecabacter</taxon>
    </lineage>
</organism>
<dbReference type="Pfam" id="PF02361">
    <property type="entry name" value="CbiQ"/>
    <property type="match status" value="1"/>
</dbReference>
<name>M9R2Q9_9RHOB</name>
<dbReference type="KEGG" id="oat:OAN307_c07870"/>
<keyword evidence="4 6" id="KW-1133">Transmembrane helix</keyword>
<evidence type="ECO:0000256" key="1">
    <source>
        <dbReference type="ARBA" id="ARBA00004141"/>
    </source>
</evidence>
<feature type="transmembrane region" description="Helical" evidence="6">
    <location>
        <begin position="66"/>
        <end position="83"/>
    </location>
</feature>
<evidence type="ECO:0000256" key="5">
    <source>
        <dbReference type="ARBA" id="ARBA00023136"/>
    </source>
</evidence>
<keyword evidence="3 6" id="KW-0812">Transmembrane</keyword>
<dbReference type="CDD" id="cd16914">
    <property type="entry name" value="EcfT"/>
    <property type="match status" value="1"/>
</dbReference>
<dbReference type="eggNOG" id="COG0619">
    <property type="taxonomic scope" value="Bacteria"/>
</dbReference>
<dbReference type="Proteomes" id="UP000005307">
    <property type="component" value="Chromosome"/>
</dbReference>
<sequence length="200" mass="22088">MISLTSPIRTKAHDWPASFKLGSLCITTALLFLIEDIWVLISVFTLVMLTYALPGKVFFLNGLRQLRMLWPFILIVGIWHVWIGSFVDGGVIVVRLVSAVALANLVTMTTKLSDMIDVISVILRPLHALGLKPKVVEIAIALVIRLTPVLVNKGSQLSDAWRARSERAPSWRIILPFTILALDDTDHVADALKARGGLES</sequence>
<evidence type="ECO:0000256" key="4">
    <source>
        <dbReference type="ARBA" id="ARBA00022989"/>
    </source>
</evidence>
<comment type="similarity">
    <text evidence="2">Belongs to the CbiQ family.</text>
</comment>
<evidence type="ECO:0000313" key="8">
    <source>
        <dbReference type="Proteomes" id="UP000005307"/>
    </source>
</evidence>
<evidence type="ECO:0000256" key="2">
    <source>
        <dbReference type="ARBA" id="ARBA00008564"/>
    </source>
</evidence>
<dbReference type="AlphaFoldDB" id="M9R2Q9"/>
<evidence type="ECO:0000256" key="3">
    <source>
        <dbReference type="ARBA" id="ARBA00022692"/>
    </source>
</evidence>
<dbReference type="STRING" id="391626.OAN307_c07870"/>
<dbReference type="EMBL" id="CP003740">
    <property type="protein sequence ID" value="AGI66512.1"/>
    <property type="molecule type" value="Genomic_DNA"/>
</dbReference>
<keyword evidence="5 6" id="KW-0472">Membrane</keyword>
<gene>
    <name evidence="7" type="ORF">OAN307_c07870</name>
</gene>
<accession>M9R2Q9</accession>
<dbReference type="HOGENOM" id="CLU_056469_4_2_5"/>